<dbReference type="Proteomes" id="UP000309747">
    <property type="component" value="Unassembled WGS sequence"/>
</dbReference>
<sequence>MLPRLASLALLILPLAACDTQALSDLRRGIGLDQAEAQPEQPAGPRPPAVSPLEQPIETAEAAPRPISMAEPLTYRNTAFLAGGNEPGWTVEIAGNTATYRTPDSPSGRQIPVNRLVFNQGVEYIGVLNGRPFVVNLRAERCRDSMSGARLPLTARLTVAGEAQLGCGTPGAAPAPVEPAPVEAAPAAAAPVAATPSAEAAAPATSPRAEAAPAAG</sequence>
<keyword evidence="3" id="KW-1185">Reference proteome</keyword>
<proteinExistence type="predicted"/>
<dbReference type="EMBL" id="SUNI01000012">
    <property type="protein sequence ID" value="TJZ91093.1"/>
    <property type="molecule type" value="Genomic_DNA"/>
</dbReference>
<accession>A0A4U0R7N3</accession>
<feature type="region of interest" description="Disordered" evidence="1">
    <location>
        <begin position="170"/>
        <end position="216"/>
    </location>
</feature>
<evidence type="ECO:0000256" key="1">
    <source>
        <dbReference type="SAM" id="MobiDB-lite"/>
    </source>
</evidence>
<feature type="region of interest" description="Disordered" evidence="1">
    <location>
        <begin position="36"/>
        <end position="56"/>
    </location>
</feature>
<evidence type="ECO:0000313" key="3">
    <source>
        <dbReference type="Proteomes" id="UP000309747"/>
    </source>
</evidence>
<comment type="caution">
    <text evidence="2">The sequence shown here is derived from an EMBL/GenBank/DDBJ whole genome shotgun (WGS) entry which is preliminary data.</text>
</comment>
<evidence type="ECO:0000313" key="2">
    <source>
        <dbReference type="EMBL" id="TJZ91093.1"/>
    </source>
</evidence>
<gene>
    <name evidence="2" type="ORF">FA743_12855</name>
</gene>
<protein>
    <submittedName>
        <fullName evidence="2">Uncharacterized protein</fullName>
    </submittedName>
</protein>
<organism evidence="2 3">
    <name type="scientific">Paracoccus gahaiensis</name>
    <dbReference type="NCBI Taxonomy" id="1706839"/>
    <lineage>
        <taxon>Bacteria</taxon>
        <taxon>Pseudomonadati</taxon>
        <taxon>Pseudomonadota</taxon>
        <taxon>Alphaproteobacteria</taxon>
        <taxon>Rhodobacterales</taxon>
        <taxon>Paracoccaceae</taxon>
        <taxon>Paracoccus</taxon>
    </lineage>
</organism>
<feature type="compositionally biased region" description="Low complexity" evidence="1">
    <location>
        <begin position="172"/>
        <end position="216"/>
    </location>
</feature>
<reference evidence="2 3" key="1">
    <citation type="submission" date="2019-04" db="EMBL/GenBank/DDBJ databases">
        <authorList>
            <person name="Li J."/>
        </authorList>
    </citation>
    <scope>NUCLEOTIDE SEQUENCE [LARGE SCALE GENOMIC DNA]</scope>
    <source>
        <strain evidence="2 3">KCTC 42687</strain>
    </source>
</reference>
<dbReference type="RefSeq" id="WP_136886507.1">
    <property type="nucleotide sequence ID" value="NZ_SUNI01000012.1"/>
</dbReference>
<dbReference type="AlphaFoldDB" id="A0A4U0R7N3"/>
<dbReference type="OrthoDB" id="9809132at2"/>
<name>A0A4U0R7N3_9RHOB</name>